<keyword evidence="5" id="KW-0964">Secreted</keyword>
<gene>
    <name evidence="16" type="ORF">HNY73_002464</name>
</gene>
<keyword evidence="4" id="KW-0268">Exocytosis</keyword>
<evidence type="ECO:0000256" key="13">
    <source>
        <dbReference type="ARBA" id="ARBA00023298"/>
    </source>
</evidence>
<reference evidence="16" key="1">
    <citation type="journal article" date="2020" name="bioRxiv">
        <title>Chromosome-level reference genome of the European wasp spider Argiope bruennichi: a resource for studies on range expansion and evolutionary adaptation.</title>
        <authorList>
            <person name="Sheffer M.M."/>
            <person name="Hoppe A."/>
            <person name="Krehenwinkel H."/>
            <person name="Uhl G."/>
            <person name="Kuss A.W."/>
            <person name="Jensen L."/>
            <person name="Jensen C."/>
            <person name="Gillespie R.G."/>
            <person name="Hoff K.J."/>
            <person name="Prost S."/>
        </authorList>
    </citation>
    <scope>NUCLEOTIDE SEQUENCE</scope>
</reference>
<evidence type="ECO:0000256" key="11">
    <source>
        <dbReference type="ARBA" id="ARBA00023028"/>
    </source>
</evidence>
<dbReference type="InterPro" id="IPR007074">
    <property type="entry name" value="LicD/FKTN/FKRP_NTP_transf"/>
</dbReference>
<sequence length="511" mass="59098">MLLAEAGIDVDCRNEKGQTPLIYTVIAVDDCSRSRTKLVKLFLEAGADPNAADWKGLTALMHASILGQAETVKPLLESVTIQILILRRLLQKEVKEKKVDFAHVFISKVLNLSFKHSVPLFLTDPKLFKRIQNGSEEELKSCHFLCPSQKVLHLATIGPLSTQMQKMAFMEAIEGEGFKTRQFSGSDPVLLQHGLNSPIPLHYIISDEFTTIHISVFYERPAKFWWAGGYYPNDKELHDLYELGIRNEDFQMISKPAAFDKVEIHSAAIGKVKIFVPVQQEIFLNYPENTHFIECNYTQARHFHERFGRDESDEAEVFRSKAFKMLSKAKILLDHLKVPFWLSSGTCLGFYRECGFISYSKDVDIGIWIKDYKPEIISAFSTHDLPLTHSFGKVEDSFELSFRDNDLKLDIFFFYEEETYVWNGGTQARTGKKFKYVFPKFQLCWTEFLEMKVRVPCQTEEYIKANYGPKWFEPVKVWDWKSSPPNVLENGQWPFEEWPEVIQLLPLPEQN</sequence>
<dbReference type="Pfam" id="PF04991">
    <property type="entry name" value="LicD"/>
    <property type="match status" value="1"/>
</dbReference>
<keyword evidence="6" id="KW-1052">Target cell membrane</keyword>
<dbReference type="Pfam" id="PF19737">
    <property type="entry name" value="FKTN_N"/>
    <property type="match status" value="1"/>
</dbReference>
<feature type="domain" description="Ribitol-5-phosphate transferase FKTN N-terminal" evidence="15">
    <location>
        <begin position="104"/>
        <end position="322"/>
    </location>
</feature>
<dbReference type="InterPro" id="IPR036770">
    <property type="entry name" value="Ankyrin_rpt-contain_sf"/>
</dbReference>
<dbReference type="GO" id="GO:0016020">
    <property type="term" value="C:membrane"/>
    <property type="evidence" value="ECO:0007669"/>
    <property type="project" value="UniProtKB-SubCell"/>
</dbReference>
<name>A0A8T0FWA5_ARGBR</name>
<keyword evidence="7" id="KW-0800">Toxin</keyword>
<dbReference type="SMART" id="SM00248">
    <property type="entry name" value="ANK"/>
    <property type="match status" value="2"/>
</dbReference>
<evidence type="ECO:0000259" key="15">
    <source>
        <dbReference type="Pfam" id="PF19737"/>
    </source>
</evidence>
<evidence type="ECO:0000313" key="17">
    <source>
        <dbReference type="Proteomes" id="UP000807504"/>
    </source>
</evidence>
<evidence type="ECO:0000256" key="7">
    <source>
        <dbReference type="ARBA" id="ARBA00022656"/>
    </source>
</evidence>
<dbReference type="GO" id="GO:0044231">
    <property type="term" value="C:host cell presynaptic membrane"/>
    <property type="evidence" value="ECO:0007669"/>
    <property type="project" value="UniProtKB-KW"/>
</dbReference>
<evidence type="ECO:0000256" key="9">
    <source>
        <dbReference type="ARBA" id="ARBA00022699"/>
    </source>
</evidence>
<evidence type="ECO:0000256" key="4">
    <source>
        <dbReference type="ARBA" id="ARBA00022483"/>
    </source>
</evidence>
<proteinExistence type="predicted"/>
<dbReference type="PANTHER" id="PTHR15407:SF28">
    <property type="entry name" value="RIBITOL-5-PHOSPHATE TRANSFERASE FKTN"/>
    <property type="match status" value="1"/>
</dbReference>
<keyword evidence="8" id="KW-0812">Transmembrane</keyword>
<evidence type="ECO:0000256" key="6">
    <source>
        <dbReference type="ARBA" id="ARBA00022537"/>
    </source>
</evidence>
<dbReference type="GO" id="GO:0044218">
    <property type="term" value="C:other organism cell membrane"/>
    <property type="evidence" value="ECO:0007669"/>
    <property type="project" value="UniProtKB-KW"/>
</dbReference>
<dbReference type="Gene3D" id="1.25.40.20">
    <property type="entry name" value="Ankyrin repeat-containing domain"/>
    <property type="match status" value="1"/>
</dbReference>
<feature type="domain" description="LicD/FKTN/FKRP nucleotidyltransferase" evidence="14">
    <location>
        <begin position="337"/>
        <end position="373"/>
    </location>
</feature>
<accession>A0A8T0FWA5</accession>
<evidence type="ECO:0000256" key="1">
    <source>
        <dbReference type="ARBA" id="ARBA00004167"/>
    </source>
</evidence>
<dbReference type="InterPro" id="IPR002110">
    <property type="entry name" value="Ankyrin_rpt"/>
</dbReference>
<keyword evidence="12" id="KW-0472">Membrane</keyword>
<evidence type="ECO:0000256" key="10">
    <source>
        <dbReference type="ARBA" id="ARBA00022989"/>
    </source>
</evidence>
<dbReference type="AlphaFoldDB" id="A0A8T0FWA5"/>
<dbReference type="InterPro" id="IPR009644">
    <property type="entry name" value="FKTN/MNN4/W02B3.4-1"/>
</dbReference>
<protein>
    <submittedName>
        <fullName evidence="16">Fukutin like protein</fullName>
    </submittedName>
</protein>
<dbReference type="EMBL" id="JABXBU010000002">
    <property type="protein sequence ID" value="KAF8794488.1"/>
    <property type="molecule type" value="Genomic_DNA"/>
</dbReference>
<dbReference type="GO" id="GO:0006887">
    <property type="term" value="P:exocytosis"/>
    <property type="evidence" value="ECO:0007669"/>
    <property type="project" value="UniProtKB-KW"/>
</dbReference>
<evidence type="ECO:0000256" key="3">
    <source>
        <dbReference type="ARBA" id="ARBA00004613"/>
    </source>
</evidence>
<keyword evidence="17" id="KW-1185">Reference proteome</keyword>
<comment type="subcellular location">
    <subcellularLocation>
        <location evidence="1">Membrane</location>
        <topology evidence="1">Single-pass membrane protein</topology>
    </subcellularLocation>
    <subcellularLocation>
        <location evidence="3">Secreted</location>
    </subcellularLocation>
    <subcellularLocation>
        <location evidence="2">Target cell membrane</location>
    </subcellularLocation>
</comment>
<comment type="caution">
    <text evidence="16">The sequence shown here is derived from an EMBL/GenBank/DDBJ whole genome shotgun (WGS) entry which is preliminary data.</text>
</comment>
<keyword evidence="10" id="KW-1133">Transmembrane helix</keyword>
<keyword evidence="13" id="KW-1053">Target membrane</keyword>
<dbReference type="GO" id="GO:0009100">
    <property type="term" value="P:glycoprotein metabolic process"/>
    <property type="evidence" value="ECO:0007669"/>
    <property type="project" value="UniProtKB-ARBA"/>
</dbReference>
<reference evidence="16" key="2">
    <citation type="submission" date="2020-06" db="EMBL/GenBank/DDBJ databases">
        <authorList>
            <person name="Sheffer M."/>
        </authorList>
    </citation>
    <scope>NUCLEOTIDE SEQUENCE</scope>
</reference>
<evidence type="ECO:0000313" key="16">
    <source>
        <dbReference type="EMBL" id="KAF8794488.1"/>
    </source>
</evidence>
<keyword evidence="11" id="KW-0638">Presynaptic neurotoxin</keyword>
<organism evidence="16 17">
    <name type="scientific">Argiope bruennichi</name>
    <name type="common">Wasp spider</name>
    <name type="synonym">Aranea bruennichi</name>
    <dbReference type="NCBI Taxonomy" id="94029"/>
    <lineage>
        <taxon>Eukaryota</taxon>
        <taxon>Metazoa</taxon>
        <taxon>Ecdysozoa</taxon>
        <taxon>Arthropoda</taxon>
        <taxon>Chelicerata</taxon>
        <taxon>Arachnida</taxon>
        <taxon>Araneae</taxon>
        <taxon>Araneomorphae</taxon>
        <taxon>Entelegynae</taxon>
        <taxon>Araneoidea</taxon>
        <taxon>Araneidae</taxon>
        <taxon>Argiope</taxon>
    </lineage>
</organism>
<dbReference type="InterPro" id="IPR045587">
    <property type="entry name" value="FKTN_N"/>
</dbReference>
<evidence type="ECO:0000256" key="2">
    <source>
        <dbReference type="ARBA" id="ARBA00004175"/>
    </source>
</evidence>
<dbReference type="GO" id="GO:0005576">
    <property type="term" value="C:extracellular region"/>
    <property type="evidence" value="ECO:0007669"/>
    <property type="project" value="UniProtKB-SubCell"/>
</dbReference>
<dbReference type="SUPFAM" id="SSF48403">
    <property type="entry name" value="Ankyrin repeat"/>
    <property type="match status" value="1"/>
</dbReference>
<dbReference type="PANTHER" id="PTHR15407">
    <property type="entry name" value="FUKUTIN-RELATED"/>
    <property type="match status" value="1"/>
</dbReference>
<evidence type="ECO:0000256" key="8">
    <source>
        <dbReference type="ARBA" id="ARBA00022692"/>
    </source>
</evidence>
<evidence type="ECO:0000256" key="5">
    <source>
        <dbReference type="ARBA" id="ARBA00022525"/>
    </source>
</evidence>
<dbReference type="GO" id="GO:0090729">
    <property type="term" value="F:toxin activity"/>
    <property type="evidence" value="ECO:0007669"/>
    <property type="project" value="UniProtKB-KW"/>
</dbReference>
<evidence type="ECO:0000259" key="14">
    <source>
        <dbReference type="Pfam" id="PF04991"/>
    </source>
</evidence>
<dbReference type="Pfam" id="PF12796">
    <property type="entry name" value="Ank_2"/>
    <property type="match status" value="1"/>
</dbReference>
<evidence type="ECO:0000256" key="12">
    <source>
        <dbReference type="ARBA" id="ARBA00023136"/>
    </source>
</evidence>
<keyword evidence="9" id="KW-0528">Neurotoxin</keyword>
<dbReference type="Proteomes" id="UP000807504">
    <property type="component" value="Unassembled WGS sequence"/>
</dbReference>